<reference evidence="3 4" key="1">
    <citation type="submission" date="2019-06" db="EMBL/GenBank/DDBJ databases">
        <title>Sequencing the genomes of 1000 actinobacteria strains.</title>
        <authorList>
            <person name="Klenk H.-P."/>
        </authorList>
    </citation>
    <scope>NUCLEOTIDE SEQUENCE [LARGE SCALE GENOMIC DNA]</scope>
    <source>
        <strain evidence="3 4">DSM 19828</strain>
    </source>
</reference>
<keyword evidence="4" id="KW-1185">Reference proteome</keyword>
<dbReference type="EMBL" id="VFMO01000001">
    <property type="protein sequence ID" value="TQJ15693.1"/>
    <property type="molecule type" value="Genomic_DNA"/>
</dbReference>
<evidence type="ECO:0000313" key="3">
    <source>
        <dbReference type="EMBL" id="TQJ15693.1"/>
    </source>
</evidence>
<dbReference type="AlphaFoldDB" id="A0A542EK29"/>
<name>A0A542EK29_9MICO</name>
<feature type="transmembrane region" description="Helical" evidence="2">
    <location>
        <begin position="9"/>
        <end position="29"/>
    </location>
</feature>
<sequence length="140" mass="15263">MVGNRALTALYWVIGFVLAVLAGVVGAAWGNSSAPTFENEESGGTPATGASRLLFSIFGGLLGAAIVLAVFAAIFMVLWVRHRRTNPAVDDEEFEADEELLDHVEFGDDEDDDRYLDSENDSYGTEFDAQDEQSARAQRR</sequence>
<evidence type="ECO:0000256" key="1">
    <source>
        <dbReference type="SAM" id="MobiDB-lite"/>
    </source>
</evidence>
<keyword evidence="2" id="KW-0472">Membrane</keyword>
<evidence type="ECO:0000256" key="2">
    <source>
        <dbReference type="SAM" id="Phobius"/>
    </source>
</evidence>
<feature type="region of interest" description="Disordered" evidence="1">
    <location>
        <begin position="106"/>
        <end position="140"/>
    </location>
</feature>
<dbReference type="Proteomes" id="UP000320806">
    <property type="component" value="Unassembled WGS sequence"/>
</dbReference>
<accession>A0A542EK29</accession>
<gene>
    <name evidence="3" type="ORF">FB459_3251</name>
</gene>
<dbReference type="RefSeq" id="WP_141929179.1">
    <property type="nucleotide sequence ID" value="NZ_BAABCI010000001.1"/>
</dbReference>
<evidence type="ECO:0000313" key="4">
    <source>
        <dbReference type="Proteomes" id="UP000320806"/>
    </source>
</evidence>
<protein>
    <submittedName>
        <fullName evidence="3">Uncharacterized protein</fullName>
    </submittedName>
</protein>
<comment type="caution">
    <text evidence="3">The sequence shown here is derived from an EMBL/GenBank/DDBJ whole genome shotgun (WGS) entry which is preliminary data.</text>
</comment>
<proteinExistence type="predicted"/>
<feature type="transmembrane region" description="Helical" evidence="2">
    <location>
        <begin position="53"/>
        <end position="80"/>
    </location>
</feature>
<feature type="compositionally biased region" description="Acidic residues" evidence="1">
    <location>
        <begin position="107"/>
        <end position="120"/>
    </location>
</feature>
<keyword evidence="2" id="KW-0812">Transmembrane</keyword>
<keyword evidence="2" id="KW-1133">Transmembrane helix</keyword>
<organism evidence="3 4">
    <name type="scientific">Yimella lutea</name>
    <dbReference type="NCBI Taxonomy" id="587872"/>
    <lineage>
        <taxon>Bacteria</taxon>
        <taxon>Bacillati</taxon>
        <taxon>Actinomycetota</taxon>
        <taxon>Actinomycetes</taxon>
        <taxon>Micrococcales</taxon>
        <taxon>Dermacoccaceae</taxon>
        <taxon>Yimella</taxon>
    </lineage>
</organism>